<dbReference type="SUPFAM" id="SSF48452">
    <property type="entry name" value="TPR-like"/>
    <property type="match status" value="2"/>
</dbReference>
<feature type="repeat" description="TPR" evidence="5">
    <location>
        <begin position="227"/>
        <end position="260"/>
    </location>
</feature>
<dbReference type="Pfam" id="PF13414">
    <property type="entry name" value="TPR_11"/>
    <property type="match status" value="1"/>
</dbReference>
<feature type="region of interest" description="Disordered" evidence="6">
    <location>
        <begin position="15"/>
        <end position="86"/>
    </location>
</feature>
<keyword evidence="4 5" id="KW-0802">TPR repeat</keyword>
<dbReference type="InterPro" id="IPR041243">
    <property type="entry name" value="STI1/HOP_DP"/>
</dbReference>
<dbReference type="EMBL" id="MCFC01000009">
    <property type="protein sequence ID" value="ORY32622.1"/>
    <property type="molecule type" value="Genomic_DNA"/>
</dbReference>
<evidence type="ECO:0000256" key="6">
    <source>
        <dbReference type="SAM" id="MobiDB-lite"/>
    </source>
</evidence>
<dbReference type="InterPro" id="IPR006636">
    <property type="entry name" value="STI1_HS-bd"/>
</dbReference>
<dbReference type="FunFam" id="1.25.40.10:FF:000027">
    <property type="entry name" value="stress-induced-phosphoprotein 1 isoform X1"/>
    <property type="match status" value="1"/>
</dbReference>
<feature type="signal peptide" evidence="7">
    <location>
        <begin position="1"/>
        <end position="16"/>
    </location>
</feature>
<dbReference type="Gene3D" id="1.10.260.100">
    <property type="match status" value="1"/>
</dbReference>
<comment type="caution">
    <text evidence="9">The sequence shown here is derived from an EMBL/GenBank/DDBJ whole genome shotgun (WGS) entry which is preliminary data.</text>
</comment>
<feature type="repeat" description="TPR" evidence="5">
    <location>
        <begin position="167"/>
        <end position="200"/>
    </location>
</feature>
<reference evidence="9 10" key="1">
    <citation type="submission" date="2016-07" db="EMBL/GenBank/DDBJ databases">
        <title>Pervasive Adenine N6-methylation of Active Genes in Fungi.</title>
        <authorList>
            <consortium name="DOE Joint Genome Institute"/>
            <person name="Mondo S.J."/>
            <person name="Dannebaum R.O."/>
            <person name="Kuo R.C."/>
            <person name="Labutti K."/>
            <person name="Haridas S."/>
            <person name="Kuo A."/>
            <person name="Salamov A."/>
            <person name="Ahrendt S.R."/>
            <person name="Lipzen A."/>
            <person name="Sullivan W."/>
            <person name="Andreopoulos W.B."/>
            <person name="Clum A."/>
            <person name="Lindquist E."/>
            <person name="Daum C."/>
            <person name="Ramamoorthy G.K."/>
            <person name="Gryganskyi A."/>
            <person name="Culley D."/>
            <person name="Magnuson J.K."/>
            <person name="James T.Y."/>
            <person name="O'Malley M.A."/>
            <person name="Stajich J.E."/>
            <person name="Spatafora J.W."/>
            <person name="Visel A."/>
            <person name="Grigoriev I.V."/>
        </authorList>
    </citation>
    <scope>NUCLEOTIDE SEQUENCE [LARGE SCALE GENOMIC DNA]</scope>
    <source>
        <strain evidence="9 10">68-887.2</strain>
    </source>
</reference>
<dbReference type="PROSITE" id="PS50005">
    <property type="entry name" value="TPR"/>
    <property type="match status" value="3"/>
</dbReference>
<keyword evidence="3" id="KW-0677">Repeat</keyword>
<gene>
    <name evidence="9" type="ORF">BCR39DRAFT_564251</name>
</gene>
<dbReference type="AlphaFoldDB" id="A0A1Y2BCQ9"/>
<feature type="compositionally biased region" description="Low complexity" evidence="6">
    <location>
        <begin position="34"/>
        <end position="46"/>
    </location>
</feature>
<feature type="compositionally biased region" description="Pro residues" evidence="6">
    <location>
        <begin position="47"/>
        <end position="60"/>
    </location>
</feature>
<evidence type="ECO:0000313" key="10">
    <source>
        <dbReference type="Proteomes" id="UP000193986"/>
    </source>
</evidence>
<dbReference type="GO" id="GO:0005737">
    <property type="term" value="C:cytoplasm"/>
    <property type="evidence" value="ECO:0007669"/>
    <property type="project" value="UniProtKB-SubCell"/>
</dbReference>
<evidence type="ECO:0000313" key="9">
    <source>
        <dbReference type="EMBL" id="ORY32622.1"/>
    </source>
</evidence>
<accession>A0A1Y2BCQ9</accession>
<evidence type="ECO:0000256" key="1">
    <source>
        <dbReference type="ARBA" id="ARBA00004496"/>
    </source>
</evidence>
<dbReference type="FunFam" id="1.10.260.100:FF:000002">
    <property type="entry name" value="Stress-induced-phosphoprotein 1 (Hsp70/Hsp90-organizing)"/>
    <property type="match status" value="1"/>
</dbReference>
<feature type="chain" id="PRO_5012372668" evidence="7">
    <location>
        <begin position="17"/>
        <end position="415"/>
    </location>
</feature>
<dbReference type="Pfam" id="PF17830">
    <property type="entry name" value="STI1-HOP_DP"/>
    <property type="match status" value="1"/>
</dbReference>
<dbReference type="Pfam" id="PF13424">
    <property type="entry name" value="TPR_12"/>
    <property type="match status" value="1"/>
</dbReference>
<dbReference type="Proteomes" id="UP000193986">
    <property type="component" value="Unassembled WGS sequence"/>
</dbReference>
<keyword evidence="10" id="KW-1185">Reference proteome</keyword>
<proteinExistence type="predicted"/>
<dbReference type="Gene3D" id="1.25.40.10">
    <property type="entry name" value="Tetratricopeptide repeat domain"/>
    <property type="match status" value="2"/>
</dbReference>
<sequence length="415" mass="46059">MLTVLGVLMGIDLSAMERPEGSNEVPPGVPDPSPASASTPSASSSKPQPPATPTSAPDPVPTEDRPKAPAPPVDDDAMEVDDDSEAKAKVEAEDLKAKGNTAYKARKFDEAIGLYEKAWEVYPKDVTFLTNLSAVFFEKGDYEKCIETCEKAVEEGRDLRSDYKVIAKAFGRMGSAYSKLNDLENAIKYYSKSLTEHRTPDILTKLRDAEKAKAEADRQAYIDPEKAEAAREEGNAAFKAGDFASAVKHYSEAIKRLPTDPRGYNNRAAAYHKLLAMPEAIKDADAAIKIDPHFIKAYIRKALTQQATKELSVALETLQKATEMDTEKKHTREIETNMSKIMMELQAQRSTESDEDTYQRAMRDPEVAEIMADPFMRQILSDSQQDPRALRDHMKNPMIAQKIQKLINAGIIKTR</sequence>
<dbReference type="FunCoup" id="A0A1Y2BCQ9">
    <property type="interactions" value="518"/>
</dbReference>
<dbReference type="FunFam" id="1.25.40.10:FF:000010">
    <property type="entry name" value="Stress-induced phosphoprotein 1"/>
    <property type="match status" value="1"/>
</dbReference>
<dbReference type="InParanoid" id="A0A1Y2BCQ9"/>
<dbReference type="OrthoDB" id="2423701at2759"/>
<evidence type="ECO:0000256" key="2">
    <source>
        <dbReference type="ARBA" id="ARBA00022490"/>
    </source>
</evidence>
<dbReference type="GO" id="GO:0051879">
    <property type="term" value="F:Hsp90 protein binding"/>
    <property type="evidence" value="ECO:0007669"/>
    <property type="project" value="TreeGrafter"/>
</dbReference>
<evidence type="ECO:0000259" key="8">
    <source>
        <dbReference type="SMART" id="SM00727"/>
    </source>
</evidence>
<dbReference type="SMART" id="SM00727">
    <property type="entry name" value="STI1"/>
    <property type="match status" value="1"/>
</dbReference>
<dbReference type="STRING" id="71784.A0A1Y2BCQ9"/>
<keyword evidence="7" id="KW-0732">Signal</keyword>
<name>A0A1Y2BCQ9_9TREE</name>
<dbReference type="PANTHER" id="PTHR22904">
    <property type="entry name" value="TPR REPEAT CONTAINING PROTEIN"/>
    <property type="match status" value="1"/>
</dbReference>
<dbReference type="InterPro" id="IPR019734">
    <property type="entry name" value="TPR_rpt"/>
</dbReference>
<feature type="domain" description="STI1" evidence="8">
    <location>
        <begin position="364"/>
        <end position="403"/>
    </location>
</feature>
<dbReference type="InterPro" id="IPR011990">
    <property type="entry name" value="TPR-like_helical_dom_sf"/>
</dbReference>
<evidence type="ECO:0000256" key="4">
    <source>
        <dbReference type="ARBA" id="ARBA00022803"/>
    </source>
</evidence>
<dbReference type="PANTHER" id="PTHR22904:SF523">
    <property type="entry name" value="STRESS-INDUCED-PHOSPHOPROTEIN 1"/>
    <property type="match status" value="1"/>
</dbReference>
<dbReference type="SMART" id="SM00028">
    <property type="entry name" value="TPR"/>
    <property type="match status" value="6"/>
</dbReference>
<protein>
    <submittedName>
        <fullName evidence="9">TPR-like protein</fullName>
    </submittedName>
</protein>
<evidence type="ECO:0000256" key="7">
    <source>
        <dbReference type="SAM" id="SignalP"/>
    </source>
</evidence>
<evidence type="ECO:0000256" key="3">
    <source>
        <dbReference type="ARBA" id="ARBA00022737"/>
    </source>
</evidence>
<keyword evidence="2" id="KW-0963">Cytoplasm</keyword>
<feature type="compositionally biased region" description="Acidic residues" evidence="6">
    <location>
        <begin position="73"/>
        <end position="84"/>
    </location>
</feature>
<evidence type="ECO:0000256" key="5">
    <source>
        <dbReference type="PROSITE-ProRule" id="PRU00339"/>
    </source>
</evidence>
<feature type="repeat" description="TPR" evidence="5">
    <location>
        <begin position="92"/>
        <end position="125"/>
    </location>
</feature>
<organism evidence="9 10">
    <name type="scientific">Naematelia encephala</name>
    <dbReference type="NCBI Taxonomy" id="71784"/>
    <lineage>
        <taxon>Eukaryota</taxon>
        <taxon>Fungi</taxon>
        <taxon>Dikarya</taxon>
        <taxon>Basidiomycota</taxon>
        <taxon>Agaricomycotina</taxon>
        <taxon>Tremellomycetes</taxon>
        <taxon>Tremellales</taxon>
        <taxon>Naemateliaceae</taxon>
        <taxon>Naematelia</taxon>
    </lineage>
</organism>
<comment type="subcellular location">
    <subcellularLocation>
        <location evidence="1">Cytoplasm</location>
    </subcellularLocation>
</comment>